<protein>
    <submittedName>
        <fullName evidence="6">Dynein heavy chain</fullName>
    </submittedName>
</protein>
<evidence type="ECO:0000259" key="4">
    <source>
        <dbReference type="Pfam" id="PF12780"/>
    </source>
</evidence>
<evidence type="ECO:0000256" key="1">
    <source>
        <dbReference type="ARBA" id="ARBA00008887"/>
    </source>
</evidence>
<dbReference type="PANTHER" id="PTHR46532">
    <property type="entry name" value="MALE FERTILITY FACTOR KL5"/>
    <property type="match status" value="1"/>
</dbReference>
<feature type="domain" description="Dynein heavy chain hydrolytic ATP-binding dynein motor region" evidence="3">
    <location>
        <begin position="1"/>
        <end position="80"/>
    </location>
</feature>
<dbReference type="InterPro" id="IPR027417">
    <property type="entry name" value="P-loop_NTPase"/>
</dbReference>
<keyword evidence="7" id="KW-1185">Reference proteome</keyword>
<dbReference type="Pfam" id="PF12774">
    <property type="entry name" value="AAA_6"/>
    <property type="match status" value="1"/>
</dbReference>
<dbReference type="EMBL" id="JBBXMP010000160">
    <property type="protein sequence ID" value="KAL0060801.1"/>
    <property type="molecule type" value="Genomic_DNA"/>
</dbReference>
<evidence type="ECO:0000313" key="6">
    <source>
        <dbReference type="EMBL" id="KAL0060801.1"/>
    </source>
</evidence>
<keyword evidence="2" id="KW-0175">Coiled coil</keyword>
<name>A0ABR2ZGK3_9AGAR</name>
<evidence type="ECO:0000259" key="3">
    <source>
        <dbReference type="Pfam" id="PF12774"/>
    </source>
</evidence>
<evidence type="ECO:0000256" key="2">
    <source>
        <dbReference type="ARBA" id="ARBA00023054"/>
    </source>
</evidence>
<reference evidence="6 7" key="1">
    <citation type="submission" date="2024-05" db="EMBL/GenBank/DDBJ databases">
        <title>A draft genome resource for the thread blight pathogen Marasmius tenuissimus strain MS-2.</title>
        <authorList>
            <person name="Yulfo-Soto G.E."/>
            <person name="Baruah I.K."/>
            <person name="Amoako-Attah I."/>
            <person name="Bukari Y."/>
            <person name="Meinhardt L.W."/>
            <person name="Bailey B.A."/>
            <person name="Cohen S.P."/>
        </authorList>
    </citation>
    <scope>NUCLEOTIDE SEQUENCE [LARGE SCALE GENOMIC DNA]</scope>
    <source>
        <strain evidence="6 7">MS-2</strain>
    </source>
</reference>
<sequence>MPKLVADEVLLLTNLLADVFPGVDYMSVGLDALRREILTECKERRLVSGERWISKMLQLYQIQKIQHGLMMVGPSGSGKTNAWQVLLAALERLDGVEGIAYAIDPKAMHKDTLYGTLDSTTREWNDGLFTHVLRKIVDNVRGESGKRHWIIFDGDVDPEWVENLNSVLDDNKLLTLPNGERLNLPPNVRIMFEVEHLKYATLATVSRCGMIWLSEDVVEPSMVYQHYLNTLSTIPLDAEDEETGDIIARRTDALSDNAASVNLVTQKQVATILERYFADGNLTVRNIIECNLQHSDFPLPFERVENYTTKRLLVSIVWAFSGDAILDLRSEMGDFLRNRTGIDISPLGPGGSLIDFDVQIATGEWIAWQMRVPSIEIEVHAVTASDVVVPTMDTVRHEEILYSRLSEHKPLMLRDPPSSGKTMTLFSALRKLPDMEVHLPDQFQIKVSNKYTGDDFDKDLRTILRCAGCKGETICFIMDESNVLDSGFLERMNTLLANAEVPGLFEGDEHAALMTACKEGLQRDGLMFDSHEEL</sequence>
<dbReference type="InterPro" id="IPR035699">
    <property type="entry name" value="AAA_6"/>
</dbReference>
<dbReference type="Pfam" id="PF12780">
    <property type="entry name" value="AAA_8"/>
    <property type="match status" value="1"/>
</dbReference>
<dbReference type="InterPro" id="IPR024317">
    <property type="entry name" value="Dynein_heavy_chain_D4_dom"/>
</dbReference>
<comment type="caution">
    <text evidence="6">The sequence shown here is derived from an EMBL/GenBank/DDBJ whole genome shotgun (WGS) entry which is preliminary data.</text>
</comment>
<dbReference type="Pfam" id="PF12775">
    <property type="entry name" value="AAA_7"/>
    <property type="match status" value="1"/>
</dbReference>
<gene>
    <name evidence="6" type="primary">DYN1_8</name>
    <name evidence="6" type="ORF">AAF712_012394</name>
</gene>
<dbReference type="InterPro" id="IPR026983">
    <property type="entry name" value="DHC"/>
</dbReference>
<proteinExistence type="inferred from homology"/>
<dbReference type="Gene3D" id="3.40.50.300">
    <property type="entry name" value="P-loop containing nucleotide triphosphate hydrolases"/>
    <property type="match status" value="3"/>
</dbReference>
<feature type="domain" description="Dynein heavy chain AAA 5 extension" evidence="5">
    <location>
        <begin position="287"/>
        <end position="369"/>
    </location>
</feature>
<dbReference type="Pfam" id="PF17852">
    <property type="entry name" value="Dynein_AAA_lid"/>
    <property type="match status" value="1"/>
</dbReference>
<accession>A0ABR2ZGK3</accession>
<feature type="domain" description="Dynein heavy chain AAA module D4" evidence="4">
    <location>
        <begin position="442"/>
        <end position="525"/>
    </location>
</feature>
<organism evidence="6 7">
    <name type="scientific">Marasmius tenuissimus</name>
    <dbReference type="NCBI Taxonomy" id="585030"/>
    <lineage>
        <taxon>Eukaryota</taxon>
        <taxon>Fungi</taxon>
        <taxon>Dikarya</taxon>
        <taxon>Basidiomycota</taxon>
        <taxon>Agaricomycotina</taxon>
        <taxon>Agaricomycetes</taxon>
        <taxon>Agaricomycetidae</taxon>
        <taxon>Agaricales</taxon>
        <taxon>Marasmiineae</taxon>
        <taxon>Marasmiaceae</taxon>
        <taxon>Marasmius</taxon>
    </lineage>
</organism>
<evidence type="ECO:0000313" key="7">
    <source>
        <dbReference type="Proteomes" id="UP001437256"/>
    </source>
</evidence>
<dbReference type="Gene3D" id="1.10.472.130">
    <property type="match status" value="1"/>
</dbReference>
<evidence type="ECO:0000259" key="5">
    <source>
        <dbReference type="Pfam" id="PF17852"/>
    </source>
</evidence>
<dbReference type="SUPFAM" id="SSF52540">
    <property type="entry name" value="P-loop containing nucleoside triphosphate hydrolases"/>
    <property type="match status" value="2"/>
</dbReference>
<dbReference type="Proteomes" id="UP001437256">
    <property type="component" value="Unassembled WGS sequence"/>
</dbReference>
<dbReference type="PANTHER" id="PTHR46532:SF4">
    <property type="entry name" value="AAA+ ATPASE DOMAIN-CONTAINING PROTEIN"/>
    <property type="match status" value="1"/>
</dbReference>
<comment type="similarity">
    <text evidence="1">Belongs to the dynein heavy chain family.</text>
</comment>
<dbReference type="InterPro" id="IPR041466">
    <property type="entry name" value="Dynein_AAA5_ext"/>
</dbReference>